<feature type="domain" description="SGNH hydrolase-type esterase" evidence="2">
    <location>
        <begin position="7"/>
        <end position="202"/>
    </location>
</feature>
<evidence type="ECO:0000313" key="4">
    <source>
        <dbReference type="Proteomes" id="UP000466345"/>
    </source>
</evidence>
<name>A0A7K0CHP2_9ACTN</name>
<evidence type="ECO:0000259" key="2">
    <source>
        <dbReference type="Pfam" id="PF13472"/>
    </source>
</evidence>
<keyword evidence="4" id="KW-1185">Reference proteome</keyword>
<organism evidence="3 4">
    <name type="scientific">Streptomyces smaragdinus</name>
    <dbReference type="NCBI Taxonomy" id="2585196"/>
    <lineage>
        <taxon>Bacteria</taxon>
        <taxon>Bacillati</taxon>
        <taxon>Actinomycetota</taxon>
        <taxon>Actinomycetes</taxon>
        <taxon>Kitasatosporales</taxon>
        <taxon>Streptomycetaceae</taxon>
        <taxon>Streptomyces</taxon>
    </lineage>
</organism>
<accession>A0A7K0CHP2</accession>
<evidence type="ECO:0000256" key="1">
    <source>
        <dbReference type="SAM" id="MobiDB-lite"/>
    </source>
</evidence>
<dbReference type="AlphaFoldDB" id="A0A7K0CHP2"/>
<dbReference type="Proteomes" id="UP000466345">
    <property type="component" value="Unassembled WGS sequence"/>
</dbReference>
<dbReference type="Pfam" id="PF13472">
    <property type="entry name" value="Lipase_GDSL_2"/>
    <property type="match status" value="1"/>
</dbReference>
<feature type="compositionally biased region" description="Basic and acidic residues" evidence="1">
    <location>
        <begin position="183"/>
        <end position="195"/>
    </location>
</feature>
<dbReference type="InterPro" id="IPR036514">
    <property type="entry name" value="SGNH_hydro_sf"/>
</dbReference>
<protein>
    <recommendedName>
        <fullName evidence="2">SGNH hydrolase-type esterase domain-containing protein</fullName>
    </recommendedName>
</protein>
<dbReference type="EMBL" id="WEGJ01000010">
    <property type="protein sequence ID" value="MQY13009.1"/>
    <property type="molecule type" value="Genomic_DNA"/>
</dbReference>
<dbReference type="SUPFAM" id="SSF52266">
    <property type="entry name" value="SGNH hydrolase"/>
    <property type="match status" value="1"/>
</dbReference>
<evidence type="ECO:0000313" key="3">
    <source>
        <dbReference type="EMBL" id="MQY13009.1"/>
    </source>
</evidence>
<feature type="region of interest" description="Disordered" evidence="1">
    <location>
        <begin position="172"/>
        <end position="197"/>
    </location>
</feature>
<dbReference type="Gene3D" id="3.40.50.1110">
    <property type="entry name" value="SGNH hydrolase"/>
    <property type="match status" value="1"/>
</dbReference>
<gene>
    <name evidence="3" type="ORF">SRB5_31490</name>
</gene>
<dbReference type="PANTHER" id="PTHR43784">
    <property type="entry name" value="GDSL-LIKE LIPASE/ACYLHYDROLASE, PUTATIVE (AFU_ORTHOLOGUE AFUA_2G00820)-RELATED"/>
    <property type="match status" value="1"/>
</dbReference>
<dbReference type="InterPro" id="IPR013830">
    <property type="entry name" value="SGNH_hydro"/>
</dbReference>
<reference evidence="3 4" key="1">
    <citation type="submission" date="2019-10" db="EMBL/GenBank/DDBJ databases">
        <title>Streptomyces smaragdinus sp. nov. and Streptomyces fabii sp. nov., isolated from the gut of fungus growing-termite Macrotermes natalensis.</title>
        <authorList>
            <person name="Schwitalla J."/>
            <person name="Benndorf R."/>
            <person name="Martin K."/>
            <person name="De Beer W."/>
            <person name="Kaster A.-K."/>
            <person name="Vollmers J."/>
            <person name="Poulsen M."/>
            <person name="Beemelmanns C."/>
        </authorList>
    </citation>
    <scope>NUCLEOTIDE SEQUENCE [LARGE SCALE GENOMIC DNA]</scope>
    <source>
        <strain evidence="3 4">RB5</strain>
    </source>
</reference>
<comment type="caution">
    <text evidence="3">The sequence shown here is derived from an EMBL/GenBank/DDBJ whole genome shotgun (WGS) entry which is preliminary data.</text>
</comment>
<dbReference type="PANTHER" id="PTHR43784:SF2">
    <property type="entry name" value="GDSL-LIKE LIPASE_ACYLHYDROLASE, PUTATIVE (AFU_ORTHOLOGUE AFUA_2G00820)-RELATED"/>
    <property type="match status" value="1"/>
</dbReference>
<dbReference type="InterPro" id="IPR053140">
    <property type="entry name" value="GDSL_Rv0518-like"/>
</dbReference>
<proteinExistence type="predicted"/>
<sequence>MAMRLMFVGDSMTVGGAGEHTWRLRLWRHLARTHPAPVTVVGPRTALHDPATDTDTSEAYADPDFPRRHLAGWGEGWFHMAPLIGAAVREHRPDTLLVSLGLIDLGFYTNAPQTLENVHAFVAAARAANPGIRMAVMPVLRNIRAVERPEFGAECEHFNDLLAKALDGLSTEESPVLPAPRPEPWDLDHATHDGTHPSPAGEHLLAAAFADTLHRAWEIGGPYGPDTLA</sequence>